<dbReference type="STRING" id="1051890.A0A3N4LQ97"/>
<comment type="catalytic activity">
    <reaction evidence="7">
        <text>diphthine methyl ester-[translation elongation factor 2] + H2O = diphthine-[translation elongation factor 2] + methanol + H(+)</text>
        <dbReference type="Rhea" id="RHEA:42656"/>
        <dbReference type="Rhea" id="RHEA-COMP:10172"/>
        <dbReference type="Rhea" id="RHEA-COMP:10173"/>
        <dbReference type="ChEBI" id="CHEBI:15377"/>
        <dbReference type="ChEBI" id="CHEBI:15378"/>
        <dbReference type="ChEBI" id="CHEBI:17790"/>
        <dbReference type="ChEBI" id="CHEBI:79005"/>
        <dbReference type="ChEBI" id="CHEBI:82696"/>
        <dbReference type="EC" id="3.1.1.97"/>
    </reaction>
</comment>
<keyword evidence="10" id="KW-1185">Reference proteome</keyword>
<evidence type="ECO:0000256" key="7">
    <source>
        <dbReference type="ARBA" id="ARBA00047551"/>
    </source>
</evidence>
<dbReference type="GO" id="GO:0005737">
    <property type="term" value="C:cytoplasm"/>
    <property type="evidence" value="ECO:0007669"/>
    <property type="project" value="TreeGrafter"/>
</dbReference>
<dbReference type="InterPro" id="IPR001680">
    <property type="entry name" value="WD40_rpt"/>
</dbReference>
<accession>A0A3N4LQ97</accession>
<evidence type="ECO:0000256" key="5">
    <source>
        <dbReference type="ARBA" id="ARBA00038092"/>
    </source>
</evidence>
<evidence type="ECO:0000313" key="10">
    <source>
        <dbReference type="Proteomes" id="UP000267821"/>
    </source>
</evidence>
<keyword evidence="3" id="KW-0677">Repeat</keyword>
<dbReference type="OrthoDB" id="1930760at2759"/>
<dbReference type="SMART" id="SM00320">
    <property type="entry name" value="WD40"/>
    <property type="match status" value="4"/>
</dbReference>
<proteinExistence type="inferred from homology"/>
<dbReference type="PROSITE" id="PS50082">
    <property type="entry name" value="WD_REPEATS_2"/>
    <property type="match status" value="1"/>
</dbReference>
<dbReference type="InterPro" id="IPR052415">
    <property type="entry name" value="Diphthine_MTase"/>
</dbReference>
<dbReference type="EC" id="3.1.1.97" evidence="6"/>
<dbReference type="InterPro" id="IPR036322">
    <property type="entry name" value="WD40_repeat_dom_sf"/>
</dbReference>
<sequence>MPAKEPRFNLPTLEMTPPSMNPWSIEGVPPLRMSPPAMALPDFQPPDFKLPSLSASKYFPPPGLYDEWLPLPPSLMTWGVADPTLLVVGTYASDGGNGDGENLKAAVLFYRVPNTEGEVRGDAAFAPDPTRRKFVPKEVKLIKSIESPFAISDLCFSPHDPKLMVAVTASGSLFFFKVPPYTDSIKRISIQNPFPEPEAILSVAFSTTDPSIIACSLQSGVIAIIGYSKSTRGVICEVKQRFQAHQGAARAVKFAVKNGQRLYSGGDDCVIRAWSLSSRYSMTSLAWQETSHEDPITVIQTWPYYRGGDRDHKRKLLLTGSFDGKMRVYDLSERQRPPPLIQELELCKEGISRLEPLPGFPVFEECEHVNDGVFVPDDYNWNIRLDENHSGVVASCLDGQSRVVLHRQKFSSIFITLKDPDVPAEEMSQRMRSENGVEKDWYFREKEFEWYNVAEFKEHEGKVTAGCGVALIDLDSLYKVDGRQQKRRGWRIASASYEDRKMCMYQVYVD</sequence>
<dbReference type="PANTHER" id="PTHR46042:SF1">
    <property type="entry name" value="DIPHTHINE METHYLTRANSFERASE"/>
    <property type="match status" value="1"/>
</dbReference>
<feature type="repeat" description="WD" evidence="8">
    <location>
        <begin position="242"/>
        <end position="284"/>
    </location>
</feature>
<dbReference type="GO" id="GO:0017183">
    <property type="term" value="P:protein histidyl modification to diphthamide"/>
    <property type="evidence" value="ECO:0007669"/>
    <property type="project" value="TreeGrafter"/>
</dbReference>
<protein>
    <recommendedName>
        <fullName evidence="6">methylated diphthine methylhydrolase</fullName>
        <ecNumber evidence="6">3.1.1.97</ecNumber>
    </recommendedName>
</protein>
<dbReference type="EMBL" id="ML121539">
    <property type="protein sequence ID" value="RPB25010.1"/>
    <property type="molecule type" value="Genomic_DNA"/>
</dbReference>
<organism evidence="9 10">
    <name type="scientific">Terfezia boudieri ATCC MYA-4762</name>
    <dbReference type="NCBI Taxonomy" id="1051890"/>
    <lineage>
        <taxon>Eukaryota</taxon>
        <taxon>Fungi</taxon>
        <taxon>Dikarya</taxon>
        <taxon>Ascomycota</taxon>
        <taxon>Pezizomycotina</taxon>
        <taxon>Pezizomycetes</taxon>
        <taxon>Pezizales</taxon>
        <taxon>Pezizaceae</taxon>
        <taxon>Terfezia</taxon>
    </lineage>
</organism>
<keyword evidence="2 8" id="KW-0853">WD repeat</keyword>
<dbReference type="SUPFAM" id="SSF50978">
    <property type="entry name" value="WD40 repeat-like"/>
    <property type="match status" value="1"/>
</dbReference>
<comment type="pathway">
    <text evidence="1">Protein modification; peptidyl-diphthamide biosynthesis.</text>
</comment>
<name>A0A3N4LQ97_9PEZI</name>
<dbReference type="PANTHER" id="PTHR46042">
    <property type="entry name" value="DIPHTHINE METHYLTRANSFERASE"/>
    <property type="match status" value="1"/>
</dbReference>
<evidence type="ECO:0000256" key="1">
    <source>
        <dbReference type="ARBA" id="ARBA00005156"/>
    </source>
</evidence>
<evidence type="ECO:0000256" key="6">
    <source>
        <dbReference type="ARBA" id="ARBA00039131"/>
    </source>
</evidence>
<dbReference type="AlphaFoldDB" id="A0A3N4LQ97"/>
<dbReference type="InterPro" id="IPR015943">
    <property type="entry name" value="WD40/YVTN_repeat-like_dom_sf"/>
</dbReference>
<reference evidence="9 10" key="1">
    <citation type="journal article" date="2018" name="Nat. Ecol. Evol.">
        <title>Pezizomycetes genomes reveal the molecular basis of ectomycorrhizal truffle lifestyle.</title>
        <authorList>
            <person name="Murat C."/>
            <person name="Payen T."/>
            <person name="Noel B."/>
            <person name="Kuo A."/>
            <person name="Morin E."/>
            <person name="Chen J."/>
            <person name="Kohler A."/>
            <person name="Krizsan K."/>
            <person name="Balestrini R."/>
            <person name="Da Silva C."/>
            <person name="Montanini B."/>
            <person name="Hainaut M."/>
            <person name="Levati E."/>
            <person name="Barry K.W."/>
            <person name="Belfiori B."/>
            <person name="Cichocki N."/>
            <person name="Clum A."/>
            <person name="Dockter R.B."/>
            <person name="Fauchery L."/>
            <person name="Guy J."/>
            <person name="Iotti M."/>
            <person name="Le Tacon F."/>
            <person name="Lindquist E.A."/>
            <person name="Lipzen A."/>
            <person name="Malagnac F."/>
            <person name="Mello A."/>
            <person name="Molinier V."/>
            <person name="Miyauchi S."/>
            <person name="Poulain J."/>
            <person name="Riccioni C."/>
            <person name="Rubini A."/>
            <person name="Sitrit Y."/>
            <person name="Splivallo R."/>
            <person name="Traeger S."/>
            <person name="Wang M."/>
            <person name="Zifcakova L."/>
            <person name="Wipf D."/>
            <person name="Zambonelli A."/>
            <person name="Paolocci F."/>
            <person name="Nowrousian M."/>
            <person name="Ottonello S."/>
            <person name="Baldrian P."/>
            <person name="Spatafora J.W."/>
            <person name="Henrissat B."/>
            <person name="Nagy L.G."/>
            <person name="Aury J.M."/>
            <person name="Wincker P."/>
            <person name="Grigoriev I.V."/>
            <person name="Bonfante P."/>
            <person name="Martin F.M."/>
        </authorList>
    </citation>
    <scope>NUCLEOTIDE SEQUENCE [LARGE SCALE GENOMIC DNA]</scope>
    <source>
        <strain evidence="9 10">ATCC MYA-4762</strain>
    </source>
</reference>
<dbReference type="GO" id="GO:0061685">
    <property type="term" value="F:diphthine methylesterase activity"/>
    <property type="evidence" value="ECO:0007669"/>
    <property type="project" value="UniProtKB-EC"/>
</dbReference>
<dbReference type="Gene3D" id="2.130.10.10">
    <property type="entry name" value="YVTN repeat-like/Quinoprotein amine dehydrogenase"/>
    <property type="match status" value="1"/>
</dbReference>
<evidence type="ECO:0000256" key="8">
    <source>
        <dbReference type="PROSITE-ProRule" id="PRU00221"/>
    </source>
</evidence>
<keyword evidence="4" id="KW-0378">Hydrolase</keyword>
<gene>
    <name evidence="9" type="ORF">L211DRAFT_823204</name>
</gene>
<evidence type="ECO:0000256" key="2">
    <source>
        <dbReference type="ARBA" id="ARBA00022574"/>
    </source>
</evidence>
<evidence type="ECO:0000313" key="9">
    <source>
        <dbReference type="EMBL" id="RPB25010.1"/>
    </source>
</evidence>
<evidence type="ECO:0000256" key="4">
    <source>
        <dbReference type="ARBA" id="ARBA00022801"/>
    </source>
</evidence>
<dbReference type="Pfam" id="PF00400">
    <property type="entry name" value="WD40"/>
    <property type="match status" value="1"/>
</dbReference>
<dbReference type="InParanoid" id="A0A3N4LQ97"/>
<comment type="similarity">
    <text evidence="5">Belongs to the DPH7 family.</text>
</comment>
<dbReference type="Proteomes" id="UP000267821">
    <property type="component" value="Unassembled WGS sequence"/>
</dbReference>
<evidence type="ECO:0000256" key="3">
    <source>
        <dbReference type="ARBA" id="ARBA00022737"/>
    </source>
</evidence>